<dbReference type="Proteomes" id="UP000249497">
    <property type="component" value="Unassembled WGS sequence"/>
</dbReference>
<evidence type="ECO:0000313" key="1">
    <source>
        <dbReference type="EMBL" id="RAH83724.1"/>
    </source>
</evidence>
<sequence length="199" mass="21563">MFIAANPLQWSTFVSARLPKTCIICQLCIIAKVVNNRGSFGFSCSVIVTVAVVFSTLTTKCPTRLAFVAFNVQTPKYAHPIRQINAQCLGPSLRGCLSHSAPVLTSPDRQQSRPDQHPSCLLLAFPAWDSQATTPQGPSSAKSVRLAIRLRECKAGRSQFPFVALSVFLSPSSHHTTTPLLPCPGYLPGASRNRIKVDS</sequence>
<dbReference type="AlphaFoldDB" id="A0A8T8X763"/>
<proteinExistence type="predicted"/>
<evidence type="ECO:0000313" key="2">
    <source>
        <dbReference type="Proteomes" id="UP000249497"/>
    </source>
</evidence>
<dbReference type="GeneID" id="37172332"/>
<dbReference type="RefSeq" id="XP_025529618.1">
    <property type="nucleotide sequence ID" value="XM_025668640.1"/>
</dbReference>
<organism evidence="1 2">
    <name type="scientific">Aspergillus japonicus CBS 114.51</name>
    <dbReference type="NCBI Taxonomy" id="1448312"/>
    <lineage>
        <taxon>Eukaryota</taxon>
        <taxon>Fungi</taxon>
        <taxon>Dikarya</taxon>
        <taxon>Ascomycota</taxon>
        <taxon>Pezizomycotina</taxon>
        <taxon>Eurotiomycetes</taxon>
        <taxon>Eurotiomycetidae</taxon>
        <taxon>Eurotiales</taxon>
        <taxon>Aspergillaceae</taxon>
        <taxon>Aspergillus</taxon>
        <taxon>Aspergillus subgen. Circumdati</taxon>
    </lineage>
</organism>
<protein>
    <submittedName>
        <fullName evidence="1">Uncharacterized protein</fullName>
    </submittedName>
</protein>
<gene>
    <name evidence="1" type="ORF">BO86DRAFT_32860</name>
</gene>
<name>A0A8T8X763_ASPJA</name>
<reference evidence="1 2" key="1">
    <citation type="submission" date="2018-02" db="EMBL/GenBank/DDBJ databases">
        <title>The genomes of Aspergillus section Nigri reveals drivers in fungal speciation.</title>
        <authorList>
            <consortium name="DOE Joint Genome Institute"/>
            <person name="Vesth T.C."/>
            <person name="Nybo J."/>
            <person name="Theobald S."/>
            <person name="Brandl J."/>
            <person name="Frisvad J.C."/>
            <person name="Nielsen K.F."/>
            <person name="Lyhne E.K."/>
            <person name="Kogle M.E."/>
            <person name="Kuo A."/>
            <person name="Riley R."/>
            <person name="Clum A."/>
            <person name="Nolan M."/>
            <person name="Lipzen A."/>
            <person name="Salamov A."/>
            <person name="Henrissat B."/>
            <person name="Wiebenga A."/>
            <person name="De vries R.P."/>
            <person name="Grigoriev I.V."/>
            <person name="Mortensen U.H."/>
            <person name="Andersen M.R."/>
            <person name="Baker S.E."/>
        </authorList>
    </citation>
    <scope>NUCLEOTIDE SEQUENCE [LARGE SCALE GENOMIC DNA]</scope>
    <source>
        <strain evidence="1 2">CBS 114.51</strain>
    </source>
</reference>
<accession>A0A8T8X763</accession>
<keyword evidence="2" id="KW-1185">Reference proteome</keyword>
<dbReference type="EMBL" id="KZ824781">
    <property type="protein sequence ID" value="RAH83724.1"/>
    <property type="molecule type" value="Genomic_DNA"/>
</dbReference>